<gene>
    <name evidence="2" type="ORF">OCV63_08875</name>
</gene>
<keyword evidence="1" id="KW-1133">Transmembrane helix</keyword>
<accession>A0ABT2RXF8</accession>
<sequence>MSSWKQVLMAAVGLSAGIGVAGGVFALIIALGIVSEFADQTRTARHIFWYEDAVSAGAILGNAISVYQIVLPLGQVGAGVFGLFSGVFVGTWAMALTEIVNIVPIFTRRMDLRRGLGLMIASMAAGRTVGSFLYYYFRF</sequence>
<proteinExistence type="predicted"/>
<organism evidence="2 3">
    <name type="scientific">Laedolimicola ammoniilytica</name>
    <dbReference type="NCBI Taxonomy" id="2981771"/>
    <lineage>
        <taxon>Bacteria</taxon>
        <taxon>Bacillati</taxon>
        <taxon>Bacillota</taxon>
        <taxon>Clostridia</taxon>
        <taxon>Lachnospirales</taxon>
        <taxon>Lachnospiraceae</taxon>
        <taxon>Laedolimicola</taxon>
    </lineage>
</organism>
<feature type="transmembrane region" description="Helical" evidence="1">
    <location>
        <begin position="6"/>
        <end position="35"/>
    </location>
</feature>
<feature type="transmembrane region" description="Helical" evidence="1">
    <location>
        <begin position="47"/>
        <end position="70"/>
    </location>
</feature>
<dbReference type="RefSeq" id="WP_262670752.1">
    <property type="nucleotide sequence ID" value="NZ_JAOQKC010000010.1"/>
</dbReference>
<keyword evidence="1" id="KW-0472">Membrane</keyword>
<evidence type="ECO:0000313" key="2">
    <source>
        <dbReference type="EMBL" id="MCU6697008.1"/>
    </source>
</evidence>
<dbReference type="EMBL" id="JAOQKC010000010">
    <property type="protein sequence ID" value="MCU6697008.1"/>
    <property type="molecule type" value="Genomic_DNA"/>
</dbReference>
<evidence type="ECO:0000313" key="3">
    <source>
        <dbReference type="Proteomes" id="UP001652461"/>
    </source>
</evidence>
<dbReference type="Pfam" id="PF13782">
    <property type="entry name" value="SpoVAB"/>
    <property type="match status" value="1"/>
</dbReference>
<feature type="transmembrane region" description="Helical" evidence="1">
    <location>
        <begin position="116"/>
        <end position="137"/>
    </location>
</feature>
<protein>
    <submittedName>
        <fullName evidence="2">Stage V sporulation protein AB</fullName>
    </submittedName>
</protein>
<name>A0ABT2RXF8_9FIRM</name>
<dbReference type="InterPro" id="IPR020144">
    <property type="entry name" value="SpoVAB"/>
</dbReference>
<keyword evidence="1" id="KW-0812">Transmembrane</keyword>
<comment type="caution">
    <text evidence="2">The sequence shown here is derived from an EMBL/GenBank/DDBJ whole genome shotgun (WGS) entry which is preliminary data.</text>
</comment>
<dbReference type="Proteomes" id="UP001652461">
    <property type="component" value="Unassembled WGS sequence"/>
</dbReference>
<reference evidence="2 3" key="1">
    <citation type="journal article" date="2021" name="ISME Commun">
        <title>Automated analysis of genomic sequences facilitates high-throughput and comprehensive description of bacteria.</title>
        <authorList>
            <person name="Hitch T.C.A."/>
        </authorList>
    </citation>
    <scope>NUCLEOTIDE SEQUENCE [LARGE SCALE GENOMIC DNA]</scope>
    <source>
        <strain evidence="2 3">Sanger_04</strain>
    </source>
</reference>
<evidence type="ECO:0000256" key="1">
    <source>
        <dbReference type="SAM" id="Phobius"/>
    </source>
</evidence>
<feature type="transmembrane region" description="Helical" evidence="1">
    <location>
        <begin position="76"/>
        <end position="95"/>
    </location>
</feature>
<keyword evidence="3" id="KW-1185">Reference proteome</keyword>